<dbReference type="InterPro" id="IPR052234">
    <property type="entry name" value="U5_snRNP_Component"/>
</dbReference>
<evidence type="ECO:0000256" key="2">
    <source>
        <dbReference type="ARBA" id="ARBA00022737"/>
    </source>
</evidence>
<dbReference type="Pfam" id="PF00400">
    <property type="entry name" value="WD40"/>
    <property type="match status" value="1"/>
</dbReference>
<evidence type="ECO:0000256" key="1">
    <source>
        <dbReference type="ARBA" id="ARBA00022574"/>
    </source>
</evidence>
<proteinExistence type="predicted"/>
<dbReference type="SUPFAM" id="SSF50978">
    <property type="entry name" value="WD40 repeat-like"/>
    <property type="match status" value="1"/>
</dbReference>
<feature type="region of interest" description="Disordered" evidence="4">
    <location>
        <begin position="566"/>
        <end position="593"/>
    </location>
</feature>
<dbReference type="GO" id="GO:0003723">
    <property type="term" value="F:RNA binding"/>
    <property type="evidence" value="ECO:0007669"/>
    <property type="project" value="TreeGrafter"/>
</dbReference>
<comment type="caution">
    <text evidence="5">The sequence shown here is derived from an EMBL/GenBank/DDBJ whole genome shotgun (WGS) entry which is preliminary data.</text>
</comment>
<dbReference type="InterPro" id="IPR036322">
    <property type="entry name" value="WD40_repeat_dom_sf"/>
</dbReference>
<dbReference type="EMBL" id="CAJMWT010006762">
    <property type="protein sequence ID" value="CAE6519847.1"/>
    <property type="molecule type" value="Genomic_DNA"/>
</dbReference>
<gene>
    <name evidence="5" type="ORF">RDB_LOCUS163895</name>
</gene>
<name>A0A8H3DBJ3_9AGAM</name>
<dbReference type="Proteomes" id="UP000663843">
    <property type="component" value="Unassembled WGS sequence"/>
</dbReference>
<dbReference type="PROSITE" id="PS50082">
    <property type="entry name" value="WD_REPEATS_2"/>
    <property type="match status" value="1"/>
</dbReference>
<dbReference type="SMART" id="SM00320">
    <property type="entry name" value="WD40"/>
    <property type="match status" value="1"/>
</dbReference>
<accession>A0A8H3DBJ3</accession>
<feature type="repeat" description="WD" evidence="3">
    <location>
        <begin position="430"/>
        <end position="465"/>
    </location>
</feature>
<evidence type="ECO:0000256" key="4">
    <source>
        <dbReference type="SAM" id="MobiDB-lite"/>
    </source>
</evidence>
<reference evidence="5" key="1">
    <citation type="submission" date="2021-01" db="EMBL/GenBank/DDBJ databases">
        <authorList>
            <person name="Kaushik A."/>
        </authorList>
    </citation>
    <scope>NUCLEOTIDE SEQUENCE</scope>
    <source>
        <strain evidence="5">AG2-2IIIB</strain>
    </source>
</reference>
<evidence type="ECO:0000256" key="3">
    <source>
        <dbReference type="PROSITE-ProRule" id="PRU00221"/>
    </source>
</evidence>
<sequence>MTLPDAVQNRLSELEARFTECRDEFTHLRDEDLNEEHDQLRHDEFIPIFKDACALVREAELANAPYLVELAKSVGAILNKQLEYALDSEDDERGDGIGLFSLMPSWAHDDLGDRPMITDKNGRQLLFPPSALEKFIEIFQPIFGEGVTGDTIRNEYRKDPWNSSMKRHPKSTRMARFRPNLPTLTPTLGNSITASILDARCEMFSSSCAYPIRFCISPSCLALTGMAGYKNRSPYLQYIVLTKPLEPTVEFPDEYSIEPGLAGVAYHAAIDDSRRLIFVGDNDRVKSYEWGNTESIHEDPFPVHTLDSGGAKGPMIMLPNGSLARAGKGGASVFDIQMLPTHGPDGDAIIGNTIQEFDTWRDEDDEIERSSGSLPSSHIKFFDQPNFEPHLWQPLVSTPSTVLCAEKAGKTGVFEYIGIDLETGKTVSHYLGHGDEISAFSISPSDPQLFLTACGDGFVRLFDLRRPLPAVTLDACGLKEGCEAAALVMPDGIPTVFTGTGKSEQIKLWDVRARACVYELSTGNNAVESLAWDSHNNCLYAATQCSYMDRLGNHHDYRYAKIPKSQRSDTDIDYDEEGEGEDGDEEEGPIDGERCWPKEAWHTEDYFGYLFDAGDHSIIRYTFKEDPNHAVVPSYGNATIGGSHWPW</sequence>
<feature type="compositionally biased region" description="Acidic residues" evidence="4">
    <location>
        <begin position="571"/>
        <end position="590"/>
    </location>
</feature>
<protein>
    <submittedName>
        <fullName evidence="5">Uncharacterized protein</fullName>
    </submittedName>
</protein>
<evidence type="ECO:0000313" key="5">
    <source>
        <dbReference type="EMBL" id="CAE6519847.1"/>
    </source>
</evidence>
<dbReference type="PANTHER" id="PTHR44006:SF1">
    <property type="entry name" value="U5 SMALL NUCLEAR RIBONUCLEOPROTEIN 40 KDA PROTEIN"/>
    <property type="match status" value="1"/>
</dbReference>
<evidence type="ECO:0000313" key="6">
    <source>
        <dbReference type="Proteomes" id="UP000663843"/>
    </source>
</evidence>
<dbReference type="InterPro" id="IPR001680">
    <property type="entry name" value="WD40_rpt"/>
</dbReference>
<organism evidence="5 6">
    <name type="scientific">Rhizoctonia solani</name>
    <dbReference type="NCBI Taxonomy" id="456999"/>
    <lineage>
        <taxon>Eukaryota</taxon>
        <taxon>Fungi</taxon>
        <taxon>Dikarya</taxon>
        <taxon>Basidiomycota</taxon>
        <taxon>Agaricomycotina</taxon>
        <taxon>Agaricomycetes</taxon>
        <taxon>Cantharellales</taxon>
        <taxon>Ceratobasidiaceae</taxon>
        <taxon>Rhizoctonia</taxon>
    </lineage>
</organism>
<dbReference type="PANTHER" id="PTHR44006">
    <property type="entry name" value="U5 SMALL NUCLEAR RIBONUCLEOPROTEIN 40 KDA PROTEIN"/>
    <property type="match status" value="1"/>
</dbReference>
<dbReference type="Gene3D" id="2.130.10.10">
    <property type="entry name" value="YVTN repeat-like/Quinoprotein amine dehydrogenase"/>
    <property type="match status" value="1"/>
</dbReference>
<dbReference type="GO" id="GO:0071013">
    <property type="term" value="C:catalytic step 2 spliceosome"/>
    <property type="evidence" value="ECO:0007669"/>
    <property type="project" value="TreeGrafter"/>
</dbReference>
<keyword evidence="2" id="KW-0677">Repeat</keyword>
<dbReference type="AlphaFoldDB" id="A0A8H3DBJ3"/>
<dbReference type="InterPro" id="IPR015943">
    <property type="entry name" value="WD40/YVTN_repeat-like_dom_sf"/>
</dbReference>
<keyword evidence="1 3" id="KW-0853">WD repeat</keyword>